<dbReference type="EMBL" id="JACAGB010000013">
    <property type="protein sequence ID" value="KAF6328949.1"/>
    <property type="molecule type" value="Genomic_DNA"/>
</dbReference>
<feature type="transmembrane region" description="Helical" evidence="2">
    <location>
        <begin position="16"/>
        <end position="35"/>
    </location>
</feature>
<comment type="caution">
    <text evidence="3">The sequence shown here is derived from an EMBL/GenBank/DDBJ whole genome shotgun (WGS) entry which is preliminary data.</text>
</comment>
<evidence type="ECO:0000313" key="4">
    <source>
        <dbReference type="Proteomes" id="UP000558488"/>
    </source>
</evidence>
<keyword evidence="2" id="KW-1133">Transmembrane helix</keyword>
<evidence type="ECO:0000256" key="2">
    <source>
        <dbReference type="SAM" id="Phobius"/>
    </source>
</evidence>
<organism evidence="3 4">
    <name type="scientific">Pipistrellus kuhlii</name>
    <name type="common">Kuhl's pipistrelle</name>
    <dbReference type="NCBI Taxonomy" id="59472"/>
    <lineage>
        <taxon>Eukaryota</taxon>
        <taxon>Metazoa</taxon>
        <taxon>Chordata</taxon>
        <taxon>Craniata</taxon>
        <taxon>Vertebrata</taxon>
        <taxon>Euteleostomi</taxon>
        <taxon>Mammalia</taxon>
        <taxon>Eutheria</taxon>
        <taxon>Laurasiatheria</taxon>
        <taxon>Chiroptera</taxon>
        <taxon>Yangochiroptera</taxon>
        <taxon>Vespertilionidae</taxon>
        <taxon>Pipistrellus</taxon>
    </lineage>
</organism>
<keyword evidence="2" id="KW-0472">Membrane</keyword>
<reference evidence="3 4" key="1">
    <citation type="journal article" date="2020" name="Nature">
        <title>Six reference-quality genomes reveal evolution of bat adaptations.</title>
        <authorList>
            <person name="Jebb D."/>
            <person name="Huang Z."/>
            <person name="Pippel M."/>
            <person name="Hughes G.M."/>
            <person name="Lavrichenko K."/>
            <person name="Devanna P."/>
            <person name="Winkler S."/>
            <person name="Jermiin L.S."/>
            <person name="Skirmuntt E.C."/>
            <person name="Katzourakis A."/>
            <person name="Burkitt-Gray L."/>
            <person name="Ray D.A."/>
            <person name="Sullivan K.A.M."/>
            <person name="Roscito J.G."/>
            <person name="Kirilenko B.M."/>
            <person name="Davalos L.M."/>
            <person name="Corthals A.P."/>
            <person name="Power M.L."/>
            <person name="Jones G."/>
            <person name="Ransome R.D."/>
            <person name="Dechmann D.K.N."/>
            <person name="Locatelli A.G."/>
            <person name="Puechmaille S.J."/>
            <person name="Fedrigo O."/>
            <person name="Jarvis E.D."/>
            <person name="Hiller M."/>
            <person name="Vernes S.C."/>
            <person name="Myers E.W."/>
            <person name="Teeling E.C."/>
        </authorList>
    </citation>
    <scope>NUCLEOTIDE SEQUENCE [LARGE SCALE GENOMIC DNA]</scope>
    <source>
        <strain evidence="3">MPipKuh1</strain>
        <tissue evidence="3">Flight muscle</tissue>
    </source>
</reference>
<protein>
    <submittedName>
        <fullName evidence="3">Uncharacterized protein</fullName>
    </submittedName>
</protein>
<dbReference type="AlphaFoldDB" id="A0A7J7VV26"/>
<name>A0A7J7VV26_PIPKU</name>
<keyword evidence="2" id="KW-0812">Transmembrane</keyword>
<keyword evidence="4" id="KW-1185">Reference proteome</keyword>
<evidence type="ECO:0000256" key="1">
    <source>
        <dbReference type="SAM" id="MobiDB-lite"/>
    </source>
</evidence>
<evidence type="ECO:0000313" key="3">
    <source>
        <dbReference type="EMBL" id="KAF6328949.1"/>
    </source>
</evidence>
<dbReference type="Proteomes" id="UP000558488">
    <property type="component" value="Unassembled WGS sequence"/>
</dbReference>
<accession>A0A7J7VV26</accession>
<feature type="region of interest" description="Disordered" evidence="1">
    <location>
        <begin position="92"/>
        <end position="124"/>
    </location>
</feature>
<gene>
    <name evidence="3" type="ORF">mPipKuh1_008278</name>
</gene>
<sequence>MLVGLFFSHKFSEVELLGRVVLLVLLLFICTLEAWHMKFMRGSSPQAWPVIRAIFPSCLQLALPRCHQPSIPHSPSDDCCLTARGRDQEVSCSQPLAARPPPPPAAVGGHEVIGACQPGKGTKR</sequence>
<proteinExistence type="predicted"/>